<proteinExistence type="predicted"/>
<dbReference type="Proteomes" id="UP001066276">
    <property type="component" value="Chromosome 7"/>
</dbReference>
<dbReference type="AlphaFoldDB" id="A0AAV7PR27"/>
<reference evidence="1" key="1">
    <citation type="journal article" date="2022" name="bioRxiv">
        <title>Sequencing and chromosome-scale assembly of the giantPleurodeles waltlgenome.</title>
        <authorList>
            <person name="Brown T."/>
            <person name="Elewa A."/>
            <person name="Iarovenko S."/>
            <person name="Subramanian E."/>
            <person name="Araus A.J."/>
            <person name="Petzold A."/>
            <person name="Susuki M."/>
            <person name="Suzuki K.-i.T."/>
            <person name="Hayashi T."/>
            <person name="Toyoda A."/>
            <person name="Oliveira C."/>
            <person name="Osipova E."/>
            <person name="Leigh N.D."/>
            <person name="Simon A."/>
            <person name="Yun M.H."/>
        </authorList>
    </citation>
    <scope>NUCLEOTIDE SEQUENCE</scope>
    <source>
        <strain evidence="1">20211129_DDA</strain>
        <tissue evidence="1">Liver</tissue>
    </source>
</reference>
<accession>A0AAV7PR27</accession>
<protein>
    <submittedName>
        <fullName evidence="1">Uncharacterized protein</fullName>
    </submittedName>
</protein>
<gene>
    <name evidence="1" type="ORF">NDU88_008957</name>
</gene>
<name>A0AAV7PR27_PLEWA</name>
<comment type="caution">
    <text evidence="1">The sequence shown here is derived from an EMBL/GenBank/DDBJ whole genome shotgun (WGS) entry which is preliminary data.</text>
</comment>
<organism evidence="1 2">
    <name type="scientific">Pleurodeles waltl</name>
    <name type="common">Iberian ribbed newt</name>
    <dbReference type="NCBI Taxonomy" id="8319"/>
    <lineage>
        <taxon>Eukaryota</taxon>
        <taxon>Metazoa</taxon>
        <taxon>Chordata</taxon>
        <taxon>Craniata</taxon>
        <taxon>Vertebrata</taxon>
        <taxon>Euteleostomi</taxon>
        <taxon>Amphibia</taxon>
        <taxon>Batrachia</taxon>
        <taxon>Caudata</taxon>
        <taxon>Salamandroidea</taxon>
        <taxon>Salamandridae</taxon>
        <taxon>Pleurodelinae</taxon>
        <taxon>Pleurodeles</taxon>
    </lineage>
</organism>
<evidence type="ECO:0000313" key="2">
    <source>
        <dbReference type="Proteomes" id="UP001066276"/>
    </source>
</evidence>
<evidence type="ECO:0000313" key="1">
    <source>
        <dbReference type="EMBL" id="KAJ1130606.1"/>
    </source>
</evidence>
<dbReference type="EMBL" id="JANPWB010000011">
    <property type="protein sequence ID" value="KAJ1130606.1"/>
    <property type="molecule type" value="Genomic_DNA"/>
</dbReference>
<keyword evidence="2" id="KW-1185">Reference proteome</keyword>
<sequence>MWYLWLAFPGSERVGWRCSNFTEDSPAPEYPPKLNKEAPSFTYTHTHKPRLETNQTQMATTVSPGSQKKRQILTMKRSLKVVICSTDERCTATRKCILKFYKMHRAAWKPMAPDGAAALGFACLPLTHCNIVCAVKSWPSRERRVFAKERC</sequence>